<dbReference type="InterPro" id="IPR049809">
    <property type="entry name" value="YehF/YfeS-like_WGR"/>
</dbReference>
<reference evidence="2" key="1">
    <citation type="submission" date="2020-04" db="EMBL/GenBank/DDBJ databases">
        <authorList>
            <person name="Chiriac C."/>
            <person name="Salcher M."/>
            <person name="Ghai R."/>
            <person name="Kavagutti S V."/>
        </authorList>
    </citation>
    <scope>NUCLEOTIDE SEQUENCE</scope>
</reference>
<protein>
    <submittedName>
        <fullName evidence="2">WGR_MMR_like domain containing protein</fullName>
    </submittedName>
</protein>
<dbReference type="Pfam" id="PF05406">
    <property type="entry name" value="WGR"/>
    <property type="match status" value="1"/>
</dbReference>
<sequence>MYTKSLLWTNQHKYYKIILQPTLFGNTDVILIWGRIGGNLGGYKIVFCNSVEETEIVIKQIKQRRRYRGYRENG</sequence>
<dbReference type="EMBL" id="LR796177">
    <property type="protein sequence ID" value="CAB4124077.1"/>
    <property type="molecule type" value="Genomic_DNA"/>
</dbReference>
<evidence type="ECO:0000313" key="2">
    <source>
        <dbReference type="EMBL" id="CAB4124077.1"/>
    </source>
</evidence>
<gene>
    <name evidence="3" type="ORF">UFOVP34_18</name>
    <name evidence="2" type="ORF">UFOVP51_2</name>
</gene>
<name>A0A6J5KT75_9CAUD</name>
<dbReference type="InterPro" id="IPR008893">
    <property type="entry name" value="WGR_domain"/>
</dbReference>
<dbReference type="InterPro" id="IPR036930">
    <property type="entry name" value="WGR_dom_sf"/>
</dbReference>
<organism evidence="2">
    <name type="scientific">uncultured Caudovirales phage</name>
    <dbReference type="NCBI Taxonomy" id="2100421"/>
    <lineage>
        <taxon>Viruses</taxon>
        <taxon>Duplodnaviria</taxon>
        <taxon>Heunggongvirae</taxon>
        <taxon>Uroviricota</taxon>
        <taxon>Caudoviricetes</taxon>
        <taxon>Peduoviridae</taxon>
        <taxon>Maltschvirus</taxon>
        <taxon>Maltschvirus maltsch</taxon>
    </lineage>
</organism>
<dbReference type="CDD" id="cd07996">
    <property type="entry name" value="WGR_MMR_like"/>
    <property type="match status" value="1"/>
</dbReference>
<dbReference type="PROSITE" id="PS51977">
    <property type="entry name" value="WGR"/>
    <property type="match status" value="1"/>
</dbReference>
<feature type="domain" description="WGR" evidence="1">
    <location>
        <begin position="1"/>
        <end position="74"/>
    </location>
</feature>
<dbReference type="SUPFAM" id="SSF142921">
    <property type="entry name" value="WGR domain-like"/>
    <property type="match status" value="1"/>
</dbReference>
<accession>A0A6J5KT75</accession>
<evidence type="ECO:0000313" key="3">
    <source>
        <dbReference type="EMBL" id="CAB4240775.1"/>
    </source>
</evidence>
<proteinExistence type="predicted"/>
<evidence type="ECO:0000259" key="1">
    <source>
        <dbReference type="PROSITE" id="PS51977"/>
    </source>
</evidence>
<dbReference type="EMBL" id="LR797816">
    <property type="protein sequence ID" value="CAB4240775.1"/>
    <property type="molecule type" value="Genomic_DNA"/>
</dbReference>